<protein>
    <submittedName>
        <fullName evidence="1">Uncharacterized protein</fullName>
    </submittedName>
</protein>
<evidence type="ECO:0000313" key="2">
    <source>
        <dbReference type="Proteomes" id="UP001164250"/>
    </source>
</evidence>
<dbReference type="EMBL" id="CM047905">
    <property type="protein sequence ID" value="KAJ0087596.1"/>
    <property type="molecule type" value="Genomic_DNA"/>
</dbReference>
<reference evidence="2" key="1">
    <citation type="journal article" date="2023" name="G3 (Bethesda)">
        <title>Genome assembly and association tests identify interacting loci associated with vigor, precocity, and sex in interspecific pistachio rootstocks.</title>
        <authorList>
            <person name="Palmer W."/>
            <person name="Jacygrad E."/>
            <person name="Sagayaradj S."/>
            <person name="Cavanaugh K."/>
            <person name="Han R."/>
            <person name="Bertier L."/>
            <person name="Beede B."/>
            <person name="Kafkas S."/>
            <person name="Golino D."/>
            <person name="Preece J."/>
            <person name="Michelmore R."/>
        </authorList>
    </citation>
    <scope>NUCLEOTIDE SEQUENCE [LARGE SCALE GENOMIC DNA]</scope>
</reference>
<keyword evidence="2" id="KW-1185">Reference proteome</keyword>
<proteinExistence type="predicted"/>
<dbReference type="Proteomes" id="UP001164250">
    <property type="component" value="Chromosome 9"/>
</dbReference>
<organism evidence="1 2">
    <name type="scientific">Pistacia atlantica</name>
    <dbReference type="NCBI Taxonomy" id="434234"/>
    <lineage>
        <taxon>Eukaryota</taxon>
        <taxon>Viridiplantae</taxon>
        <taxon>Streptophyta</taxon>
        <taxon>Embryophyta</taxon>
        <taxon>Tracheophyta</taxon>
        <taxon>Spermatophyta</taxon>
        <taxon>Magnoliopsida</taxon>
        <taxon>eudicotyledons</taxon>
        <taxon>Gunneridae</taxon>
        <taxon>Pentapetalae</taxon>
        <taxon>rosids</taxon>
        <taxon>malvids</taxon>
        <taxon>Sapindales</taxon>
        <taxon>Anacardiaceae</taxon>
        <taxon>Pistacia</taxon>
    </lineage>
</organism>
<sequence length="38" mass="4640">MQNIKMLRNSLHCIEERDFTYQIGKMDVHLETKRNFSI</sequence>
<accession>A0ACC1ALQ8</accession>
<evidence type="ECO:0000313" key="1">
    <source>
        <dbReference type="EMBL" id="KAJ0087596.1"/>
    </source>
</evidence>
<name>A0ACC1ALQ8_9ROSI</name>
<gene>
    <name evidence="1" type="ORF">Patl1_32367</name>
</gene>
<comment type="caution">
    <text evidence="1">The sequence shown here is derived from an EMBL/GenBank/DDBJ whole genome shotgun (WGS) entry which is preliminary data.</text>
</comment>